<dbReference type="VEuPathDB" id="VectorBase:HLOH_050628"/>
<dbReference type="GO" id="GO:0016042">
    <property type="term" value="P:lipid catabolic process"/>
    <property type="evidence" value="ECO:0007669"/>
    <property type="project" value="InterPro"/>
</dbReference>
<gene>
    <name evidence="2" type="ORF">HPB48_020103</name>
</gene>
<keyword evidence="1" id="KW-0732">Signal</keyword>
<evidence type="ECO:0000313" key="3">
    <source>
        <dbReference type="Proteomes" id="UP000821853"/>
    </source>
</evidence>
<dbReference type="OMA" id="CCHEVEL"/>
<organism evidence="2 3">
    <name type="scientific">Haemaphysalis longicornis</name>
    <name type="common">Bush tick</name>
    <dbReference type="NCBI Taxonomy" id="44386"/>
    <lineage>
        <taxon>Eukaryota</taxon>
        <taxon>Metazoa</taxon>
        <taxon>Ecdysozoa</taxon>
        <taxon>Arthropoda</taxon>
        <taxon>Chelicerata</taxon>
        <taxon>Arachnida</taxon>
        <taxon>Acari</taxon>
        <taxon>Parasitiformes</taxon>
        <taxon>Ixodida</taxon>
        <taxon>Ixodoidea</taxon>
        <taxon>Ixodidae</taxon>
        <taxon>Haemaphysalinae</taxon>
        <taxon>Haemaphysalis</taxon>
    </lineage>
</organism>
<dbReference type="InterPro" id="IPR010711">
    <property type="entry name" value="PLA2G12"/>
</dbReference>
<dbReference type="OrthoDB" id="3935740at2759"/>
<dbReference type="SUPFAM" id="SSF48619">
    <property type="entry name" value="Phospholipase A2, PLA2"/>
    <property type="match status" value="1"/>
</dbReference>
<dbReference type="Gene3D" id="1.20.90.10">
    <property type="entry name" value="Phospholipase A2 domain"/>
    <property type="match status" value="1"/>
</dbReference>
<protein>
    <submittedName>
        <fullName evidence="2">Uncharacterized protein</fullName>
    </submittedName>
</protein>
<dbReference type="InterPro" id="IPR036444">
    <property type="entry name" value="PLipase_A2_dom_sf"/>
</dbReference>
<feature type="signal peptide" evidence="1">
    <location>
        <begin position="1"/>
        <end position="30"/>
    </location>
</feature>
<evidence type="ECO:0000256" key="1">
    <source>
        <dbReference type="SAM" id="SignalP"/>
    </source>
</evidence>
<accession>A0A9J6FL19</accession>
<dbReference type="GO" id="GO:0004623">
    <property type="term" value="F:phospholipase A2 activity"/>
    <property type="evidence" value="ECO:0007669"/>
    <property type="project" value="InterPro"/>
</dbReference>
<dbReference type="GO" id="GO:0005576">
    <property type="term" value="C:extracellular region"/>
    <property type="evidence" value="ECO:0007669"/>
    <property type="project" value="InterPro"/>
</dbReference>
<name>A0A9J6FL19_HAELO</name>
<dbReference type="GO" id="GO:0006644">
    <property type="term" value="P:phospholipid metabolic process"/>
    <property type="evidence" value="ECO:0007669"/>
    <property type="project" value="InterPro"/>
</dbReference>
<comment type="caution">
    <text evidence="2">The sequence shown here is derived from an EMBL/GenBank/DDBJ whole genome shotgun (WGS) entry which is preliminary data.</text>
</comment>
<keyword evidence="3" id="KW-1185">Reference proteome</keyword>
<evidence type="ECO:0000313" key="2">
    <source>
        <dbReference type="EMBL" id="KAH9363765.1"/>
    </source>
</evidence>
<dbReference type="AlphaFoldDB" id="A0A9J6FL19"/>
<reference evidence="2 3" key="1">
    <citation type="journal article" date="2020" name="Cell">
        <title>Large-Scale Comparative Analyses of Tick Genomes Elucidate Their Genetic Diversity and Vector Capacities.</title>
        <authorList>
            <consortium name="Tick Genome and Microbiome Consortium (TIGMIC)"/>
            <person name="Jia N."/>
            <person name="Wang J."/>
            <person name="Shi W."/>
            <person name="Du L."/>
            <person name="Sun Y."/>
            <person name="Zhan W."/>
            <person name="Jiang J.F."/>
            <person name="Wang Q."/>
            <person name="Zhang B."/>
            <person name="Ji P."/>
            <person name="Bell-Sakyi L."/>
            <person name="Cui X.M."/>
            <person name="Yuan T.T."/>
            <person name="Jiang B.G."/>
            <person name="Yang W.F."/>
            <person name="Lam T.T."/>
            <person name="Chang Q.C."/>
            <person name="Ding S.J."/>
            <person name="Wang X.J."/>
            <person name="Zhu J.G."/>
            <person name="Ruan X.D."/>
            <person name="Zhao L."/>
            <person name="Wei J.T."/>
            <person name="Ye R.Z."/>
            <person name="Que T.C."/>
            <person name="Du C.H."/>
            <person name="Zhou Y.H."/>
            <person name="Cheng J.X."/>
            <person name="Dai P.F."/>
            <person name="Guo W.B."/>
            <person name="Han X.H."/>
            <person name="Huang E.J."/>
            <person name="Li L.F."/>
            <person name="Wei W."/>
            <person name="Gao Y.C."/>
            <person name="Liu J.Z."/>
            <person name="Shao H.Z."/>
            <person name="Wang X."/>
            <person name="Wang C.C."/>
            <person name="Yang T.C."/>
            <person name="Huo Q.B."/>
            <person name="Li W."/>
            <person name="Chen H.Y."/>
            <person name="Chen S.E."/>
            <person name="Zhou L.G."/>
            <person name="Ni X.B."/>
            <person name="Tian J.H."/>
            <person name="Sheng Y."/>
            <person name="Liu T."/>
            <person name="Pan Y.S."/>
            <person name="Xia L.Y."/>
            <person name="Li J."/>
            <person name="Zhao F."/>
            <person name="Cao W.C."/>
        </authorList>
    </citation>
    <scope>NUCLEOTIDE SEQUENCE [LARGE SCALE GENOMIC DNA]</scope>
    <source>
        <strain evidence="2">HaeL-2018</strain>
    </source>
</reference>
<dbReference type="PANTHER" id="PTHR12824:SF8">
    <property type="entry name" value="GXIVSPLA2, ISOFORM A"/>
    <property type="match status" value="1"/>
</dbReference>
<proteinExistence type="predicted"/>
<sequence>MPARIPATTVLLQMNLLAFGVLLVSGPSSASEENKAENFSYPECKFTCPAGTTPLSRNLEKRPPNGCGTKDFRVPTSMLPHRDFEKCCHEVELCYYTCLANKASCDVALDACLRRVCDTKVADKDSCYSTVEMFMETADDMGCDLFLEAQGEACYCKHADEL</sequence>
<dbReference type="Proteomes" id="UP000821853">
    <property type="component" value="Chromosome 10"/>
</dbReference>
<dbReference type="GO" id="GO:0005509">
    <property type="term" value="F:calcium ion binding"/>
    <property type="evidence" value="ECO:0007669"/>
    <property type="project" value="InterPro"/>
</dbReference>
<feature type="chain" id="PRO_5039892857" evidence="1">
    <location>
        <begin position="31"/>
        <end position="162"/>
    </location>
</feature>
<dbReference type="GO" id="GO:0050482">
    <property type="term" value="P:arachidonate secretion"/>
    <property type="evidence" value="ECO:0007669"/>
    <property type="project" value="InterPro"/>
</dbReference>
<dbReference type="PANTHER" id="PTHR12824">
    <property type="entry name" value="GROUP XII SECRETORY PHOSPHOLIPASE A2 FAMILY MEMBER"/>
    <property type="match status" value="1"/>
</dbReference>
<dbReference type="EMBL" id="JABSTR010000002">
    <property type="protein sequence ID" value="KAH9363765.1"/>
    <property type="molecule type" value="Genomic_DNA"/>
</dbReference>
<dbReference type="Pfam" id="PF06951">
    <property type="entry name" value="PLA2G12"/>
    <property type="match status" value="1"/>
</dbReference>